<evidence type="ECO:0000313" key="12">
    <source>
        <dbReference type="Proteomes" id="UP001176521"/>
    </source>
</evidence>
<keyword evidence="12" id="KW-1185">Reference proteome</keyword>
<evidence type="ECO:0000256" key="6">
    <source>
        <dbReference type="ARBA" id="ARBA00044122"/>
    </source>
</evidence>
<feature type="region of interest" description="Disordered" evidence="10">
    <location>
        <begin position="305"/>
        <end position="325"/>
    </location>
</feature>
<evidence type="ECO:0000313" key="11">
    <source>
        <dbReference type="EMBL" id="KAK0523524.1"/>
    </source>
</evidence>
<evidence type="ECO:0000256" key="8">
    <source>
        <dbReference type="ARBA" id="ARBA00046432"/>
    </source>
</evidence>
<evidence type="ECO:0000256" key="1">
    <source>
        <dbReference type="ARBA" id="ARBA00004514"/>
    </source>
</evidence>
<feature type="region of interest" description="Disordered" evidence="10">
    <location>
        <begin position="358"/>
        <end position="410"/>
    </location>
</feature>
<evidence type="ECO:0000256" key="4">
    <source>
        <dbReference type="ARBA" id="ARBA00022540"/>
    </source>
</evidence>
<feature type="compositionally biased region" description="Basic residues" evidence="10">
    <location>
        <begin position="265"/>
        <end position="275"/>
    </location>
</feature>
<evidence type="ECO:0000256" key="3">
    <source>
        <dbReference type="ARBA" id="ARBA00022490"/>
    </source>
</evidence>
<comment type="subcellular location">
    <subcellularLocation>
        <location evidence="1">Cytoplasm</location>
        <location evidence="1">Cytosol</location>
    </subcellularLocation>
</comment>
<accession>A0AAN6G6I5</accession>
<gene>
    <name evidence="11" type="primary">GCD7</name>
    <name evidence="11" type="ORF">OC842_006119</name>
</gene>
<evidence type="ECO:0000256" key="2">
    <source>
        <dbReference type="ARBA" id="ARBA00007251"/>
    </source>
</evidence>
<dbReference type="InterPro" id="IPR037171">
    <property type="entry name" value="NagB/RpiA_transferase-like"/>
</dbReference>
<comment type="caution">
    <text evidence="11">The sequence shown here is derived from an EMBL/GenBank/DDBJ whole genome shotgun (WGS) entry which is preliminary data.</text>
</comment>
<reference evidence="11" key="1">
    <citation type="journal article" date="2023" name="PhytoFront">
        <title>Draft Genome Resources of Seven Strains of Tilletia horrida, Causal Agent of Kernel Smut of Rice.</title>
        <authorList>
            <person name="Khanal S."/>
            <person name="Antony Babu S."/>
            <person name="Zhou X.G."/>
        </authorList>
    </citation>
    <scope>NUCLEOTIDE SEQUENCE</scope>
    <source>
        <strain evidence="11">TX3</strain>
    </source>
</reference>
<dbReference type="GO" id="GO:0005829">
    <property type="term" value="C:cytosol"/>
    <property type="evidence" value="ECO:0007669"/>
    <property type="project" value="UniProtKB-SubCell"/>
</dbReference>
<evidence type="ECO:0000256" key="5">
    <source>
        <dbReference type="ARBA" id="ARBA00022917"/>
    </source>
</evidence>
<feature type="compositionally biased region" description="Acidic residues" evidence="10">
    <location>
        <begin position="378"/>
        <end position="398"/>
    </location>
</feature>
<dbReference type="GO" id="GO:0003743">
    <property type="term" value="F:translation initiation factor activity"/>
    <property type="evidence" value="ECO:0007669"/>
    <property type="project" value="UniProtKB-KW"/>
</dbReference>
<dbReference type="InterPro" id="IPR051855">
    <property type="entry name" value="eIF2B_beta_subunit"/>
</dbReference>
<evidence type="ECO:0000256" key="9">
    <source>
        <dbReference type="RuleBase" id="RU003814"/>
    </source>
</evidence>
<dbReference type="EMBL" id="JAPDMQ010000507">
    <property type="protein sequence ID" value="KAK0523524.1"/>
    <property type="molecule type" value="Genomic_DNA"/>
</dbReference>
<dbReference type="AlphaFoldDB" id="A0AAN6G6I5"/>
<dbReference type="InterPro" id="IPR000649">
    <property type="entry name" value="IF-2B-related"/>
</dbReference>
<comment type="subunit">
    <text evidence="8">Component of the translation initiation factor 2B (eIF2B) complex which is a heterodecamer of two sets of five different subunits: alpha, beta, gamma, delta and epsilon. Subunits alpha, beta and delta comprise a regulatory subcomplex and subunits epsilon and gamma comprise a catalytic subcomplex. Within the complex, the hexameric regulatory complex resides at the center, with the two heterodimeric catalytic subcomplexes bound on opposite sides.</text>
</comment>
<feature type="region of interest" description="Disordered" evidence="10">
    <location>
        <begin position="170"/>
        <end position="287"/>
    </location>
</feature>
<proteinExistence type="inferred from homology"/>
<dbReference type="Gene3D" id="3.40.50.10470">
    <property type="entry name" value="Translation initiation factor eif-2b, domain 2"/>
    <property type="match status" value="1"/>
</dbReference>
<evidence type="ECO:0000256" key="10">
    <source>
        <dbReference type="SAM" id="MobiDB-lite"/>
    </source>
</evidence>
<feature type="compositionally biased region" description="Low complexity" evidence="10">
    <location>
        <begin position="191"/>
        <end position="264"/>
    </location>
</feature>
<dbReference type="GO" id="GO:0005851">
    <property type="term" value="C:eukaryotic translation initiation factor 2B complex"/>
    <property type="evidence" value="ECO:0007669"/>
    <property type="project" value="TreeGrafter"/>
</dbReference>
<dbReference type="SUPFAM" id="SSF100950">
    <property type="entry name" value="NagB/RpiA/CoA transferase-like"/>
    <property type="match status" value="1"/>
</dbReference>
<comment type="similarity">
    <text evidence="2 9">Belongs to the eIF-2B alpha/beta/delta subunits family.</text>
</comment>
<evidence type="ECO:0000256" key="7">
    <source>
        <dbReference type="ARBA" id="ARBA00044228"/>
    </source>
</evidence>
<feature type="compositionally biased region" description="Basic and acidic residues" evidence="10">
    <location>
        <begin position="358"/>
        <end position="377"/>
    </location>
</feature>
<protein>
    <recommendedName>
        <fullName evidence="6">Translation initiation factor eIF2B subunit beta</fullName>
    </recommendedName>
    <alternativeName>
        <fullName evidence="7">eIF2B GDP-GTP exchange factor subunit beta</fullName>
    </alternativeName>
</protein>
<sequence length="745" mass="74966">MTTTTAAAGAGATKTKVSAEAELQRAIPDRNARNAVLAFALRLRRQQDASLHSARTLATTTALVCHAIVRAHTPSSSSSSSAAGGGAGGGAASIEELVASLDAAGAFLQQAARAEQTIGNTVRRIVTIIREEAVSAVHNTAAGVATSPSLAAGGGAGAGAVGQVRVSLGSLGTPQRGTASILSRMSSTTTSPAALSRRQSSAAAAAHTPTSPPSGASSLLPLTGAGPPVPSSSSSILSSPVNSSAPSLTQSTSSSAPGTGASTPYHHHHHHHHSSHASSSHPVRPGLASMPSAFGSFSISDLVSVGSSQGGTGLPPPSGSTASSKLAMSSIFSSSEGGGGSSAGILTPERSIVLGRATKEPDVGAHEDEEMTEKQDAGDDEKNEDEEAEEDEEDEEEAAAAGGAGDEDAEDELGIKPLLLQAIQEYIDEIDSVPSSIAKDARDHIHSGETILTLGRSRTIEAFLKAAAAKDRHFTVIVPEGAPDYDGHHLARTLAHLLPPSNPVLLIPDSAVQPLMPRISKVLLSAHSILPNGGILTRARGAGLASLAASEMRTPVVVLAGVFKVCPDWSAIGGGGGSVGGAGTGTGTGTGTGVLGAAFGSRRASYDVNMGAVTSAGPLSPAGGGLDAPFHFGATSTGHAQTAVPVIMPGSGLLPLGTSIGAAAHPRATKPYSITPLSPAALLPRSNEDGVLSASAPALWAHAEAYTPEWEYIDPARIDVLITNVGEHPPSYVYRLVKENYHVGE</sequence>
<name>A0AAN6G6I5_9BASI</name>
<dbReference type="GO" id="GO:0005085">
    <property type="term" value="F:guanyl-nucleotide exchange factor activity"/>
    <property type="evidence" value="ECO:0007669"/>
    <property type="project" value="TreeGrafter"/>
</dbReference>
<dbReference type="InterPro" id="IPR042529">
    <property type="entry name" value="IF_2B-like_C"/>
</dbReference>
<dbReference type="Pfam" id="PF01008">
    <property type="entry name" value="IF-2B"/>
    <property type="match status" value="1"/>
</dbReference>
<keyword evidence="3" id="KW-0963">Cytoplasm</keyword>
<dbReference type="Proteomes" id="UP001176521">
    <property type="component" value="Unassembled WGS sequence"/>
</dbReference>
<organism evidence="11 12">
    <name type="scientific">Tilletia horrida</name>
    <dbReference type="NCBI Taxonomy" id="155126"/>
    <lineage>
        <taxon>Eukaryota</taxon>
        <taxon>Fungi</taxon>
        <taxon>Dikarya</taxon>
        <taxon>Basidiomycota</taxon>
        <taxon>Ustilaginomycotina</taxon>
        <taxon>Exobasidiomycetes</taxon>
        <taxon>Tilletiales</taxon>
        <taxon>Tilletiaceae</taxon>
        <taxon>Tilletia</taxon>
    </lineage>
</organism>
<keyword evidence="5" id="KW-0648">Protein biosynthesis</keyword>
<dbReference type="PANTHER" id="PTHR45859">
    <property type="entry name" value="TRANSLATION INITIATION FACTOR EIF-2B SUBUNIT BETA"/>
    <property type="match status" value="1"/>
</dbReference>
<feature type="compositionally biased region" description="Polar residues" evidence="10">
    <location>
        <begin position="170"/>
        <end position="190"/>
    </location>
</feature>
<dbReference type="PANTHER" id="PTHR45859:SF1">
    <property type="entry name" value="TRANSLATION INITIATION FACTOR EIF-2B SUBUNIT BETA"/>
    <property type="match status" value="1"/>
</dbReference>
<keyword evidence="4" id="KW-0396">Initiation factor</keyword>